<dbReference type="PANTHER" id="PTHR11877:SF14">
    <property type="entry name" value="CHALCONE SYNTHASE"/>
    <property type="match status" value="1"/>
</dbReference>
<dbReference type="PROSITE" id="PS00441">
    <property type="entry name" value="CHALCONE_SYNTH"/>
    <property type="match status" value="2"/>
</dbReference>
<dbReference type="AlphaFoldDB" id="A0A2P5AKR5"/>
<comment type="similarity">
    <text evidence="1 4">Belongs to the thiolase-like superfamily. Chalcone/stilbene synthases family.</text>
</comment>
<evidence type="ECO:0000259" key="5">
    <source>
        <dbReference type="Pfam" id="PF00195"/>
    </source>
</evidence>
<protein>
    <submittedName>
        <fullName evidence="7">Thiolase-like</fullName>
    </submittedName>
</protein>
<dbReference type="Pfam" id="PF00195">
    <property type="entry name" value="Chal_sti_synt_N"/>
    <property type="match status" value="1"/>
</dbReference>
<accession>A0A2P5AKR5</accession>
<dbReference type="OrthoDB" id="1902295at2759"/>
<dbReference type="GO" id="GO:0016747">
    <property type="term" value="F:acyltransferase activity, transferring groups other than amino-acyl groups"/>
    <property type="evidence" value="ECO:0007669"/>
    <property type="project" value="InterPro"/>
</dbReference>
<dbReference type="SUPFAM" id="SSF53901">
    <property type="entry name" value="Thiolase-like"/>
    <property type="match status" value="3"/>
</dbReference>
<evidence type="ECO:0000256" key="4">
    <source>
        <dbReference type="RuleBase" id="RU003633"/>
    </source>
</evidence>
<dbReference type="CDD" id="cd00831">
    <property type="entry name" value="CHS_like"/>
    <property type="match status" value="2"/>
</dbReference>
<evidence type="ECO:0000313" key="8">
    <source>
        <dbReference type="Proteomes" id="UP000237105"/>
    </source>
</evidence>
<organism evidence="7 8">
    <name type="scientific">Parasponia andersonii</name>
    <name type="common">Sponia andersonii</name>
    <dbReference type="NCBI Taxonomy" id="3476"/>
    <lineage>
        <taxon>Eukaryota</taxon>
        <taxon>Viridiplantae</taxon>
        <taxon>Streptophyta</taxon>
        <taxon>Embryophyta</taxon>
        <taxon>Tracheophyta</taxon>
        <taxon>Spermatophyta</taxon>
        <taxon>Magnoliopsida</taxon>
        <taxon>eudicotyledons</taxon>
        <taxon>Gunneridae</taxon>
        <taxon>Pentapetalae</taxon>
        <taxon>rosids</taxon>
        <taxon>fabids</taxon>
        <taxon>Rosales</taxon>
        <taxon>Cannabaceae</taxon>
        <taxon>Parasponia</taxon>
    </lineage>
</organism>
<keyword evidence="2 4" id="KW-0808">Transferase</keyword>
<dbReference type="EMBL" id="JXTB01000542">
    <property type="protein sequence ID" value="PON37114.1"/>
    <property type="molecule type" value="Genomic_DNA"/>
</dbReference>
<evidence type="ECO:0000313" key="7">
    <source>
        <dbReference type="EMBL" id="PON37114.1"/>
    </source>
</evidence>
<feature type="domain" description="Chalcone/stilbene synthase C-terminal" evidence="6">
    <location>
        <begin position="520"/>
        <end position="669"/>
    </location>
</feature>
<dbReference type="Pfam" id="PF02797">
    <property type="entry name" value="Chal_sti_synt_C"/>
    <property type="match status" value="2"/>
</dbReference>
<feature type="domain" description="Chalcone/stilbene synthase C-terminal" evidence="6">
    <location>
        <begin position="241"/>
        <end position="390"/>
    </location>
</feature>
<evidence type="ECO:0000256" key="3">
    <source>
        <dbReference type="ARBA" id="ARBA00023315"/>
    </source>
</evidence>
<dbReference type="GO" id="GO:0030639">
    <property type="term" value="P:polyketide biosynthetic process"/>
    <property type="evidence" value="ECO:0007669"/>
    <property type="project" value="TreeGrafter"/>
</dbReference>
<keyword evidence="8" id="KW-1185">Reference proteome</keyword>
<dbReference type="FunFam" id="3.40.47.10:FF:000014">
    <property type="entry name" value="Chalcone synthase 1"/>
    <property type="match status" value="2"/>
</dbReference>
<dbReference type="Proteomes" id="UP000237105">
    <property type="component" value="Unassembled WGS sequence"/>
</dbReference>
<keyword evidence="3 4" id="KW-0012">Acyltransferase</keyword>
<dbReference type="InterPro" id="IPR011141">
    <property type="entry name" value="Polyketide_synthase_type-III"/>
</dbReference>
<evidence type="ECO:0000256" key="1">
    <source>
        <dbReference type="ARBA" id="ARBA00005531"/>
    </source>
</evidence>
<dbReference type="InterPro" id="IPR018088">
    <property type="entry name" value="Chalcone/stilbene_synthase_AS"/>
</dbReference>
<dbReference type="PANTHER" id="PTHR11877">
    <property type="entry name" value="HYDROXYMETHYLGLUTARYL-COA SYNTHASE"/>
    <property type="match status" value="1"/>
</dbReference>
<name>A0A2P5AKR5_PARAD</name>
<dbReference type="Gene3D" id="3.40.47.10">
    <property type="match status" value="4"/>
</dbReference>
<comment type="caution">
    <text evidence="7">The sequence shown here is derived from an EMBL/GenBank/DDBJ whole genome shotgun (WGS) entry which is preliminary data.</text>
</comment>
<evidence type="ECO:0000259" key="6">
    <source>
        <dbReference type="Pfam" id="PF02797"/>
    </source>
</evidence>
<gene>
    <name evidence="7" type="ORF">PanWU01x14_323100</name>
</gene>
<dbReference type="InterPro" id="IPR001099">
    <property type="entry name" value="Chalcone/stilbene_synt_N"/>
</dbReference>
<reference evidence="8" key="1">
    <citation type="submission" date="2016-06" db="EMBL/GenBank/DDBJ databases">
        <title>Parallel loss of symbiosis genes in relatives of nitrogen-fixing non-legume Parasponia.</title>
        <authorList>
            <person name="Van Velzen R."/>
            <person name="Holmer R."/>
            <person name="Bu F."/>
            <person name="Rutten L."/>
            <person name="Van Zeijl A."/>
            <person name="Liu W."/>
            <person name="Santuari L."/>
            <person name="Cao Q."/>
            <person name="Sharma T."/>
            <person name="Shen D."/>
            <person name="Roswanjaya Y."/>
            <person name="Wardhani T."/>
            <person name="Kalhor M.S."/>
            <person name="Jansen J."/>
            <person name="Van den Hoogen J."/>
            <person name="Gungor B."/>
            <person name="Hartog M."/>
            <person name="Hontelez J."/>
            <person name="Verver J."/>
            <person name="Yang W.-C."/>
            <person name="Schijlen E."/>
            <person name="Repin R."/>
            <person name="Schilthuizen M."/>
            <person name="Schranz E."/>
            <person name="Heidstra R."/>
            <person name="Miyata K."/>
            <person name="Fedorova E."/>
            <person name="Kohlen W."/>
            <person name="Bisseling T."/>
            <person name="Smit S."/>
            <person name="Geurts R."/>
        </authorList>
    </citation>
    <scope>NUCLEOTIDE SEQUENCE [LARGE SCALE GENOMIC DNA]</scope>
    <source>
        <strain evidence="8">cv. WU1-14</strain>
    </source>
</reference>
<feature type="domain" description="Chalcone/stilbene synthase N-terminal" evidence="5">
    <location>
        <begin position="13"/>
        <end position="228"/>
    </location>
</feature>
<dbReference type="InterPro" id="IPR016039">
    <property type="entry name" value="Thiolase-like"/>
</dbReference>
<dbReference type="InterPro" id="IPR012328">
    <property type="entry name" value="Chalcone/stilbene_synt_C"/>
</dbReference>
<sequence length="675" mass="73642">MATVEKIQPVNPRGKGVASILAIGTTNPSNVVYQADYPDYYFNITNSEDKPKLKEKFKRICEKSMIKKRYMHLTEEVLKENPNLCAYAAPSLDVRQDLKVSEVPKLGEKAAVKAIKEWGQPLSNITHIVFNATSGVDMPGADYHLAKSLGLKPSVRRVMLYHQGCFAGGTVLRIAKDLAENNPGARVLVVCSEITVTTFRGPAEGDNACLVGQAIFGDGAASIIIGADDSLLPSERALFRLMSSLETVLPDCEEAIQGHLREVGLTFQLIPEVPALIRDNIEKCLDDAFTPFGIDDWNSLFWVPHPGGAAILREIEGRLNLDKDKLRATWHVLKEFGNMSSATVFFILDEMRKNSIQEGKSTTGEGLKWGVLFGFGPGITVETVVLQSVPISAIKEWGQPLSNITHIVFNATSGVDMPGADYHLAKSLGLKPSVRRVMLYHQGCFAGGTVLRIAKDLAENNPGARVLVVCSEITVTTFRGPAEGDNACLVGQAIFGDGAASIIIGADDSLLPSERALFRLMSSLETVLPDCEEAIQGHLREVGLTFQLIPEVPALIRDNIEKCLDDAFTPFGIDDWNSLFWVPHPGGAAILREIEGRLNLDKDKLRATWHVLKEFGNMSSATVFFILDEMRKNSIQEGKSTTGEGLKWGVLFGFGPGITVETVVLQSVPISVEKI</sequence>
<evidence type="ECO:0000256" key="2">
    <source>
        <dbReference type="ARBA" id="ARBA00022679"/>
    </source>
</evidence>
<proteinExistence type="inferred from homology"/>
<dbReference type="FunFam" id="3.40.47.10:FF:000025">
    <property type="entry name" value="Chalcone synthase 2"/>
    <property type="match status" value="1"/>
</dbReference>